<dbReference type="EC" id="1.1.1.37" evidence="3"/>
<dbReference type="InterPro" id="IPR053411">
    <property type="entry name" value="MDH"/>
</dbReference>
<dbReference type="InterPro" id="IPR022383">
    <property type="entry name" value="Lactate/malate_DH_C"/>
</dbReference>
<feature type="domain" description="Lactate/malate dehydrogenase C-terminal" evidence="14">
    <location>
        <begin position="147"/>
        <end position="299"/>
    </location>
</feature>
<feature type="binding site" evidence="10">
    <location>
        <position position="121"/>
    </location>
    <ligand>
        <name>substrate</name>
    </ligand>
</feature>
<name>A0A830G3X2_9EURY</name>
<dbReference type="InterPro" id="IPR001557">
    <property type="entry name" value="L-lactate/malate_DH"/>
</dbReference>
<comment type="catalytic activity">
    <reaction evidence="8">
        <text>(S)-malate + NAD(+) = oxaloacetate + NADH + H(+)</text>
        <dbReference type="Rhea" id="RHEA:21432"/>
        <dbReference type="ChEBI" id="CHEBI:15378"/>
        <dbReference type="ChEBI" id="CHEBI:15589"/>
        <dbReference type="ChEBI" id="CHEBI:16452"/>
        <dbReference type="ChEBI" id="CHEBI:57540"/>
        <dbReference type="ChEBI" id="CHEBI:57945"/>
        <dbReference type="EC" id="1.1.1.37"/>
    </reaction>
</comment>
<dbReference type="RefSeq" id="WP_188873036.1">
    <property type="nucleotide sequence ID" value="NZ_BMOO01000007.1"/>
</dbReference>
<comment type="similarity">
    <text evidence="2 12">Belongs to the LDH/MDH superfamily.</text>
</comment>
<dbReference type="EMBL" id="JAGGKO010000006">
    <property type="protein sequence ID" value="MBP1955745.1"/>
    <property type="molecule type" value="Genomic_DNA"/>
</dbReference>
<feature type="binding site" evidence="11">
    <location>
        <begin position="8"/>
        <end position="14"/>
    </location>
    <ligand>
        <name>NAD(+)</name>
        <dbReference type="ChEBI" id="CHEBI:57540"/>
    </ligand>
</feature>
<keyword evidence="17" id="KW-1185">Reference proteome</keyword>
<keyword evidence="6 12" id="KW-0560">Oxidoreductase</keyword>
<dbReference type="Proteomes" id="UP000765891">
    <property type="component" value="Unassembled WGS sequence"/>
</dbReference>
<evidence type="ECO:0000313" key="17">
    <source>
        <dbReference type="Proteomes" id="UP000614609"/>
    </source>
</evidence>
<comment type="caution">
    <text evidence="15">The sequence shown here is derived from an EMBL/GenBank/DDBJ whole genome shotgun (WGS) entry which is preliminary data.</text>
</comment>
<organism evidence="15 17">
    <name type="scientific">Halarchaeum rubridurum</name>
    <dbReference type="NCBI Taxonomy" id="489911"/>
    <lineage>
        <taxon>Archaea</taxon>
        <taxon>Methanobacteriati</taxon>
        <taxon>Methanobacteriota</taxon>
        <taxon>Stenosarchaea group</taxon>
        <taxon>Halobacteria</taxon>
        <taxon>Halobacteriales</taxon>
        <taxon>Halobacteriaceae</taxon>
    </lineage>
</organism>
<evidence type="ECO:0000313" key="16">
    <source>
        <dbReference type="EMBL" id="MBP1955745.1"/>
    </source>
</evidence>
<evidence type="ECO:0000256" key="4">
    <source>
        <dbReference type="ARBA" id="ARBA00020382"/>
    </source>
</evidence>
<dbReference type="EMBL" id="BMOO01000007">
    <property type="protein sequence ID" value="GGM74882.1"/>
    <property type="molecule type" value="Genomic_DNA"/>
</dbReference>
<dbReference type="Pfam" id="PF02866">
    <property type="entry name" value="Ldh_1_C"/>
    <property type="match status" value="1"/>
</dbReference>
<dbReference type="PIRSF" id="PIRSF000102">
    <property type="entry name" value="Lac_mal_DH"/>
    <property type="match status" value="1"/>
</dbReference>
<feature type="binding site" evidence="11">
    <location>
        <position position="34"/>
    </location>
    <ligand>
        <name>NAD(+)</name>
        <dbReference type="ChEBI" id="CHEBI:57540"/>
    </ligand>
</feature>
<evidence type="ECO:0000256" key="2">
    <source>
        <dbReference type="ARBA" id="ARBA00008104"/>
    </source>
</evidence>
<feature type="binding site" evidence="10">
    <location>
        <position position="89"/>
    </location>
    <ligand>
        <name>substrate</name>
    </ligand>
</feature>
<dbReference type="OrthoDB" id="2596at2157"/>
<accession>A0A830G3X2</accession>
<dbReference type="GO" id="GO:0030060">
    <property type="term" value="F:L-malate dehydrogenase (NAD+) activity"/>
    <property type="evidence" value="ECO:0007669"/>
    <property type="project" value="UniProtKB-EC"/>
</dbReference>
<evidence type="ECO:0000256" key="6">
    <source>
        <dbReference type="ARBA" id="ARBA00023002"/>
    </source>
</evidence>
<reference evidence="15" key="1">
    <citation type="journal article" date="2014" name="Int. J. Syst. Evol. Microbiol.">
        <title>Complete genome sequence of Corynebacterium casei LMG S-19264T (=DSM 44701T), isolated from a smear-ripened cheese.</title>
        <authorList>
            <consortium name="US DOE Joint Genome Institute (JGI-PGF)"/>
            <person name="Walter F."/>
            <person name="Albersmeier A."/>
            <person name="Kalinowski J."/>
            <person name="Ruckert C."/>
        </authorList>
    </citation>
    <scope>NUCLEOTIDE SEQUENCE</scope>
    <source>
        <strain evidence="15">JCM 16108</strain>
    </source>
</reference>
<reference evidence="15" key="2">
    <citation type="submission" date="2020-09" db="EMBL/GenBank/DDBJ databases">
        <authorList>
            <person name="Sun Q."/>
            <person name="Ohkuma M."/>
        </authorList>
    </citation>
    <scope>NUCLEOTIDE SEQUENCE</scope>
    <source>
        <strain evidence="15">JCM 16108</strain>
    </source>
</reference>
<dbReference type="Proteomes" id="UP000614609">
    <property type="component" value="Unassembled WGS sequence"/>
</dbReference>
<evidence type="ECO:0000256" key="12">
    <source>
        <dbReference type="RuleBase" id="RU003369"/>
    </source>
</evidence>
<dbReference type="InterPro" id="IPR001236">
    <property type="entry name" value="Lactate/malate_DH_N"/>
</dbReference>
<keyword evidence="5" id="KW-0816">Tricarboxylic acid cycle</keyword>
<evidence type="ECO:0000256" key="3">
    <source>
        <dbReference type="ARBA" id="ARBA00012995"/>
    </source>
</evidence>
<feature type="active site" description="Proton acceptor" evidence="9">
    <location>
        <position position="176"/>
    </location>
</feature>
<dbReference type="AlphaFoldDB" id="A0A830G3X2"/>
<feature type="binding site" evidence="11">
    <location>
        <position position="96"/>
    </location>
    <ligand>
        <name>NAD(+)</name>
        <dbReference type="ChEBI" id="CHEBI:57540"/>
    </ligand>
</feature>
<evidence type="ECO:0000256" key="10">
    <source>
        <dbReference type="PIRSR" id="PIRSR000102-2"/>
    </source>
</evidence>
<dbReference type="PRINTS" id="PR00086">
    <property type="entry name" value="LLDHDRGNASE"/>
</dbReference>
<comment type="function">
    <text evidence="1">Catalyzes the reversible oxidation of malate to oxaloacetate.</text>
</comment>
<dbReference type="GO" id="GO:0006099">
    <property type="term" value="P:tricarboxylic acid cycle"/>
    <property type="evidence" value="ECO:0007669"/>
    <property type="project" value="UniProtKB-KW"/>
</dbReference>
<evidence type="ECO:0000256" key="7">
    <source>
        <dbReference type="ARBA" id="ARBA00023027"/>
    </source>
</evidence>
<dbReference type="NCBIfam" id="NF041314">
    <property type="entry name" value="Malate_DH_Halo"/>
    <property type="match status" value="1"/>
</dbReference>
<protein>
    <recommendedName>
        <fullName evidence="4">Malate dehydrogenase</fullName>
        <ecNumber evidence="3">1.1.1.37</ecNumber>
    </recommendedName>
</protein>
<dbReference type="Gene3D" id="3.40.50.720">
    <property type="entry name" value="NAD(P)-binding Rossmann-like Domain"/>
    <property type="match status" value="1"/>
</dbReference>
<dbReference type="GO" id="GO:0004459">
    <property type="term" value="F:L-lactate dehydrogenase (NAD+) activity"/>
    <property type="evidence" value="ECO:0007669"/>
    <property type="project" value="TreeGrafter"/>
</dbReference>
<evidence type="ECO:0000259" key="13">
    <source>
        <dbReference type="Pfam" id="PF00056"/>
    </source>
</evidence>
<feature type="binding site" evidence="10">
    <location>
        <position position="83"/>
    </location>
    <ligand>
        <name>substrate</name>
    </ligand>
</feature>
<evidence type="ECO:0000256" key="9">
    <source>
        <dbReference type="PIRSR" id="PIRSR000102-1"/>
    </source>
</evidence>
<evidence type="ECO:0000256" key="11">
    <source>
        <dbReference type="PIRSR" id="PIRSR000102-3"/>
    </source>
</evidence>
<evidence type="ECO:0000256" key="8">
    <source>
        <dbReference type="ARBA" id="ARBA00048313"/>
    </source>
</evidence>
<dbReference type="SUPFAM" id="SSF56327">
    <property type="entry name" value="LDH C-terminal domain-like"/>
    <property type="match status" value="1"/>
</dbReference>
<evidence type="ECO:0000259" key="14">
    <source>
        <dbReference type="Pfam" id="PF02866"/>
    </source>
</evidence>
<reference evidence="16" key="3">
    <citation type="submission" date="2021-03" db="EMBL/GenBank/DDBJ databases">
        <title>Genomic Encyclopedia of Type Strains, Phase IV (KMG-IV): sequencing the most valuable type-strain genomes for metagenomic binning, comparative biology and taxonomic classification.</title>
        <authorList>
            <person name="Goeker M."/>
        </authorList>
    </citation>
    <scope>NUCLEOTIDE SEQUENCE</scope>
    <source>
        <strain evidence="16">DSM 22443</strain>
    </source>
</reference>
<keyword evidence="7 11" id="KW-0520">NAD</keyword>
<sequence length="304" mass="32527">MTKVSIVGAAGTVGAAAGYSLALRDVVDELVFVDIPDQADVTVGQAADANHGIAYDSNTEVYQGDYADTAGSDVVVITAGIPREPGQSRLDLAGDNAPIMADIGDSLAEYSDDFVTVTTSNPVDLLNRHLYETGERERSKVIGFGGRLDSARFRYVLSERFDTPVQNVEATILGEHGDAQVPVFSKVRVDGRDPRFSDDQKVAILDELQRSAMDVIERKGATQWGPATGVAHTVEAIVRDTGEVLPASVVLDGEFGHSDTALGVPVKLGADGVEEIVEWDLTEYERDQLGEAAEKLSEQYADLV</sequence>
<dbReference type="InterPro" id="IPR015955">
    <property type="entry name" value="Lactate_DH/Glyco_Ohase_4_C"/>
</dbReference>
<proteinExistence type="inferred from homology"/>
<evidence type="ECO:0000256" key="5">
    <source>
        <dbReference type="ARBA" id="ARBA00022532"/>
    </source>
</evidence>
<dbReference type="PANTHER" id="PTHR43128">
    <property type="entry name" value="L-2-HYDROXYCARBOXYLATE DEHYDROGENASE (NAD(P)(+))"/>
    <property type="match status" value="1"/>
</dbReference>
<dbReference type="PANTHER" id="PTHR43128:SF16">
    <property type="entry name" value="L-LACTATE DEHYDROGENASE"/>
    <property type="match status" value="1"/>
</dbReference>
<dbReference type="Gene3D" id="3.90.110.10">
    <property type="entry name" value="Lactate dehydrogenase/glycoside hydrolase, family 4, C-terminal"/>
    <property type="match status" value="1"/>
</dbReference>
<gene>
    <name evidence="15" type="ORF">GCM10009017_26050</name>
    <name evidence="16" type="ORF">J2752_002674</name>
</gene>
<dbReference type="InterPro" id="IPR036291">
    <property type="entry name" value="NAD(P)-bd_dom_sf"/>
</dbReference>
<evidence type="ECO:0000313" key="15">
    <source>
        <dbReference type="EMBL" id="GGM74882.1"/>
    </source>
</evidence>
<dbReference type="NCBIfam" id="NF004863">
    <property type="entry name" value="PRK06223.1"/>
    <property type="match status" value="1"/>
</dbReference>
<evidence type="ECO:0000256" key="1">
    <source>
        <dbReference type="ARBA" id="ARBA00003966"/>
    </source>
</evidence>
<dbReference type="SUPFAM" id="SSF51735">
    <property type="entry name" value="NAD(P)-binding Rossmann-fold domains"/>
    <property type="match status" value="1"/>
</dbReference>
<feature type="binding site" evidence="10">
    <location>
        <position position="152"/>
    </location>
    <ligand>
        <name>substrate</name>
    </ligand>
</feature>
<dbReference type="Pfam" id="PF00056">
    <property type="entry name" value="Ldh_1_N"/>
    <property type="match status" value="1"/>
</dbReference>
<dbReference type="GO" id="GO:0006089">
    <property type="term" value="P:lactate metabolic process"/>
    <property type="evidence" value="ECO:0007669"/>
    <property type="project" value="TreeGrafter"/>
</dbReference>
<feature type="domain" description="Lactate/malate dehydrogenase N-terminal" evidence="13">
    <location>
        <begin position="2"/>
        <end position="143"/>
    </location>
</feature>